<dbReference type="AlphaFoldDB" id="A0A172T2V3"/>
<reference evidence="8" key="2">
    <citation type="journal article" date="2020" name="mSystems">
        <title>Genome- and Community-Level Interaction Insights into Carbon Utilization and Element Cycling Functions of Hydrothermarchaeota in Hydrothermal Sediment.</title>
        <authorList>
            <person name="Zhou Z."/>
            <person name="Liu Y."/>
            <person name="Xu W."/>
            <person name="Pan J."/>
            <person name="Luo Z.H."/>
            <person name="Li M."/>
        </authorList>
    </citation>
    <scope>NUCLEOTIDE SEQUENCE [LARGE SCALE GENOMIC DNA]</scope>
    <source>
        <strain evidence="9">SpSt-604</strain>
        <strain evidence="8">SpSt-640</strain>
    </source>
</reference>
<evidence type="ECO:0000256" key="4">
    <source>
        <dbReference type="ARBA" id="ARBA00022989"/>
    </source>
</evidence>
<keyword evidence="2" id="KW-1003">Cell membrane</keyword>
<evidence type="ECO:0000256" key="3">
    <source>
        <dbReference type="ARBA" id="ARBA00022692"/>
    </source>
</evidence>
<feature type="transmembrane region" description="Helical" evidence="6">
    <location>
        <begin position="335"/>
        <end position="354"/>
    </location>
</feature>
<evidence type="ECO:0000313" key="10">
    <source>
        <dbReference type="Proteomes" id="UP000077096"/>
    </source>
</evidence>
<proteinExistence type="predicted"/>
<feature type="transmembrane region" description="Helical" evidence="6">
    <location>
        <begin position="12"/>
        <end position="33"/>
    </location>
</feature>
<accession>A0A172T2V3</accession>
<protein>
    <submittedName>
        <fullName evidence="7 8">Permease</fullName>
    </submittedName>
</protein>
<feature type="transmembrane region" description="Helical" evidence="6">
    <location>
        <begin position="305"/>
        <end position="323"/>
    </location>
</feature>
<gene>
    <name evidence="9" type="ORF">ENT72_02400</name>
    <name evidence="8" type="ORF">ENU12_06815</name>
    <name evidence="7" type="ORF">JM64_04590</name>
</gene>
<dbReference type="GO" id="GO:0015920">
    <property type="term" value="P:lipopolysaccharide transport"/>
    <property type="evidence" value="ECO:0007669"/>
    <property type="project" value="TreeGrafter"/>
</dbReference>
<feature type="transmembrane region" description="Helical" evidence="6">
    <location>
        <begin position="276"/>
        <end position="298"/>
    </location>
</feature>
<sequence>MKTLTKYVLKQSLKPFFMGLAGFIVFVSVEWLYQISDYIIRNRVGVSKLLLFVAYNIPYFTVLGIPVGVLFAIFWVISEMSTNKEITAILVHGISSKRLVTPFLILSIILGFFSWLLNDYIVPNANYKSSQVLNQYILQAPETVIKTNMLVELEKDVYFYVKQYDKQKGELYDVVLFRNEEGNEQILTSKKVIKKADGWYLLDGNMYIVELETGFLKLDMQFKEMKLDVAGEIEQMLRAYKTTRDKTSKELREQLETYKKLGINTASLTVELHQRYATALGSLVIVLIGLPVSLLFGFSSKSWSVILTFVLVVLYQGSGAWLSGMGKEGLMDPVLATWLPNILFAVVGLILYLLMDTPIAYRAREILSRFFVVFLIVASFSFILLSTGFAGDLKVTANIANFSENSVFLKDKITVVWDKYRLECDEATATLESGKVKTVFASGNVSFYDGDRKYVAKSLTYHFETSRVLVVNAKTIYNYNYKGKNVPIYVYGSEIEVENIDDEKKMQIEIRNPSITTCSYEEPHYLILSEEVYVLENKYIIATNSFLVVLGVPIFPYPVFVTALQGEPPYSLTFTLGNTFGVSQTFAFNVNNWNTKLALGTDNVTFQANDNVNKLNKVAYDLKADRFEFTLFPLTYRYSNKTIYYKYDGIVYLESNYLSDANYYQRIGLSLQDEKAQLYFKPYIMYDARLTDTIIYINGGIRNMSFVILDANRLNFSFDNNLQIRTDGYLTSLERDWVPTYRGTYNLNIANNDIKYTLNMSGTLSESGHSRTFLYTYQLPWTFKWDSFTTNFNYTFSIKGVSNISATKTESLGMSDRYLVDLSYNIGPFRLTGSWEQSFAFLDEPKTTNKNIFKLTFNLNSQNLTASISRGVDFLNNTQLQDTFSISFSEQFGLINTNGSISGAYDNKNAKLGVQNINVGVNLKDIQTSYSLQFSVTPGNPITMYIHTLKYSNLSATIYQKPDYIERATVSGSFNLFDYNTKISGTYYVRTAGAEPNWSLSYSMERKDEKYVISYNTDNTKRYLLELSTKKIDPNIYIKLRYDPSRNVIDSMNLSIDKSLHCWRLLVGVDLSYKSTGNWLDFLDKLTFKFYLTDISDIFFLLDPKAGQFQFSGM</sequence>
<dbReference type="OrthoDB" id="9780716at2"/>
<organism evidence="7 10">
    <name type="scientific">Fervidobacterium pennivorans</name>
    <dbReference type="NCBI Taxonomy" id="93466"/>
    <lineage>
        <taxon>Bacteria</taxon>
        <taxon>Thermotogati</taxon>
        <taxon>Thermotogota</taxon>
        <taxon>Thermotogae</taxon>
        <taxon>Thermotogales</taxon>
        <taxon>Fervidobacteriaceae</taxon>
        <taxon>Fervidobacterium</taxon>
    </lineage>
</organism>
<dbReference type="PATRIC" id="fig|93466.3.peg.979"/>
<feature type="transmembrane region" description="Helical" evidence="6">
    <location>
        <begin position="366"/>
        <end position="385"/>
    </location>
</feature>
<keyword evidence="3 6" id="KW-0812">Transmembrane</keyword>
<dbReference type="EMBL" id="CP011393">
    <property type="protein sequence ID" value="ANE41338.1"/>
    <property type="molecule type" value="Genomic_DNA"/>
</dbReference>
<dbReference type="Pfam" id="PF03739">
    <property type="entry name" value="LptF_LptG"/>
    <property type="match status" value="1"/>
</dbReference>
<keyword evidence="4 6" id="KW-1133">Transmembrane helix</keyword>
<dbReference type="InterPro" id="IPR005495">
    <property type="entry name" value="LptG/LptF_permease"/>
</dbReference>
<evidence type="ECO:0000256" key="6">
    <source>
        <dbReference type="SAM" id="Phobius"/>
    </source>
</evidence>
<evidence type="ECO:0000313" key="7">
    <source>
        <dbReference type="EMBL" id="ANE41338.1"/>
    </source>
</evidence>
<evidence type="ECO:0000256" key="5">
    <source>
        <dbReference type="ARBA" id="ARBA00023136"/>
    </source>
</evidence>
<dbReference type="KEGG" id="fng:JM64_04590"/>
<feature type="transmembrane region" description="Helical" evidence="6">
    <location>
        <begin position="99"/>
        <end position="117"/>
    </location>
</feature>
<dbReference type="EMBL" id="DSZT01000072">
    <property type="protein sequence ID" value="HGU41761.1"/>
    <property type="molecule type" value="Genomic_DNA"/>
</dbReference>
<dbReference type="Proteomes" id="UP000077096">
    <property type="component" value="Chromosome"/>
</dbReference>
<name>A0A172T2V3_FERPE</name>
<evidence type="ECO:0000313" key="8">
    <source>
        <dbReference type="EMBL" id="HGQ77597.1"/>
    </source>
</evidence>
<dbReference type="PANTHER" id="PTHR33529:SF6">
    <property type="entry name" value="YJGP_YJGQ FAMILY PERMEASE"/>
    <property type="match status" value="1"/>
</dbReference>
<dbReference type="PANTHER" id="PTHR33529">
    <property type="entry name" value="SLR0882 PROTEIN-RELATED"/>
    <property type="match status" value="1"/>
</dbReference>
<feature type="transmembrane region" description="Helical" evidence="6">
    <location>
        <begin position="53"/>
        <end position="78"/>
    </location>
</feature>
<dbReference type="EMBL" id="DTBH01000146">
    <property type="protein sequence ID" value="HGQ77597.1"/>
    <property type="molecule type" value="Genomic_DNA"/>
</dbReference>
<dbReference type="GO" id="GO:0043190">
    <property type="term" value="C:ATP-binding cassette (ABC) transporter complex"/>
    <property type="evidence" value="ECO:0007669"/>
    <property type="project" value="TreeGrafter"/>
</dbReference>
<evidence type="ECO:0000256" key="1">
    <source>
        <dbReference type="ARBA" id="ARBA00004651"/>
    </source>
</evidence>
<keyword evidence="5 6" id="KW-0472">Membrane</keyword>
<comment type="subcellular location">
    <subcellularLocation>
        <location evidence="1">Cell membrane</location>
        <topology evidence="1">Multi-pass membrane protein</topology>
    </subcellularLocation>
</comment>
<evidence type="ECO:0000256" key="2">
    <source>
        <dbReference type="ARBA" id="ARBA00022475"/>
    </source>
</evidence>
<evidence type="ECO:0000313" key="9">
    <source>
        <dbReference type="EMBL" id="HGU41761.1"/>
    </source>
</evidence>
<reference evidence="7 10" key="1">
    <citation type="submission" date="2014-08" db="EMBL/GenBank/DDBJ databases">
        <title>Fervidobacterium pennivorans DYC genome.</title>
        <authorList>
            <person name="Wushke S."/>
        </authorList>
    </citation>
    <scope>NUCLEOTIDE SEQUENCE [LARGE SCALE GENOMIC DNA]</scope>
    <source>
        <strain evidence="7 10">DYC</strain>
    </source>
</reference>